<evidence type="ECO:0000313" key="3">
    <source>
        <dbReference type="EMBL" id="PWA46810.1"/>
    </source>
</evidence>
<dbReference type="Proteomes" id="UP000245207">
    <property type="component" value="Unassembled WGS sequence"/>
</dbReference>
<dbReference type="PANTHER" id="PTHR10102:SF0">
    <property type="entry name" value="DNA-DIRECTED RNA POLYMERASE, MITOCHONDRIAL"/>
    <property type="match status" value="1"/>
</dbReference>
<reference evidence="3 4" key="1">
    <citation type="journal article" date="2018" name="Mol. Plant">
        <title>The genome of Artemisia annua provides insight into the evolution of Asteraceae family and artemisinin biosynthesis.</title>
        <authorList>
            <person name="Shen Q."/>
            <person name="Zhang L."/>
            <person name="Liao Z."/>
            <person name="Wang S."/>
            <person name="Yan T."/>
            <person name="Shi P."/>
            <person name="Liu M."/>
            <person name="Fu X."/>
            <person name="Pan Q."/>
            <person name="Wang Y."/>
            <person name="Lv Z."/>
            <person name="Lu X."/>
            <person name="Zhang F."/>
            <person name="Jiang W."/>
            <person name="Ma Y."/>
            <person name="Chen M."/>
            <person name="Hao X."/>
            <person name="Li L."/>
            <person name="Tang Y."/>
            <person name="Lv G."/>
            <person name="Zhou Y."/>
            <person name="Sun X."/>
            <person name="Brodelius P.E."/>
            <person name="Rose J.K.C."/>
            <person name="Tang K."/>
        </authorList>
    </citation>
    <scope>NUCLEOTIDE SEQUENCE [LARGE SCALE GENOMIC DNA]</scope>
    <source>
        <strain evidence="4">cv. Huhao1</strain>
        <tissue evidence="3">Leaf</tissue>
    </source>
</reference>
<protein>
    <submittedName>
        <fullName evidence="3">DNA-directed RNA polymerase 2B</fullName>
    </submittedName>
</protein>
<dbReference type="OrthoDB" id="1733352at2759"/>
<dbReference type="Pfam" id="PF14700">
    <property type="entry name" value="RPOL_N"/>
    <property type="match status" value="1"/>
</dbReference>
<keyword evidence="4" id="KW-1185">Reference proteome</keyword>
<proteinExistence type="predicted"/>
<dbReference type="InterPro" id="IPR037159">
    <property type="entry name" value="RNA_POL_N_sf"/>
</dbReference>
<feature type="domain" description="DNA-directed RNA polymerase N-terminal" evidence="2">
    <location>
        <begin position="10"/>
        <end position="68"/>
    </location>
</feature>
<dbReference type="InterPro" id="IPR029262">
    <property type="entry name" value="RPOL_N"/>
</dbReference>
<dbReference type="GO" id="GO:0034245">
    <property type="term" value="C:mitochondrial DNA-directed RNA polymerase complex"/>
    <property type="evidence" value="ECO:0007669"/>
    <property type="project" value="TreeGrafter"/>
</dbReference>
<dbReference type="GO" id="GO:0006390">
    <property type="term" value="P:mitochondrial transcription"/>
    <property type="evidence" value="ECO:0007669"/>
    <property type="project" value="TreeGrafter"/>
</dbReference>
<keyword evidence="3" id="KW-0240">DNA-directed RNA polymerase</keyword>
<comment type="caution">
    <text evidence="3">The sequence shown here is derived from an EMBL/GenBank/DDBJ whole genome shotgun (WGS) entry which is preliminary data.</text>
</comment>
<dbReference type="GO" id="GO:0003677">
    <property type="term" value="F:DNA binding"/>
    <property type="evidence" value="ECO:0007669"/>
    <property type="project" value="InterPro"/>
</dbReference>
<dbReference type="InterPro" id="IPR002092">
    <property type="entry name" value="DNA-dir_Rpol_phage-type"/>
</dbReference>
<feature type="region of interest" description="Disordered" evidence="1">
    <location>
        <begin position="1"/>
        <end position="25"/>
    </location>
</feature>
<feature type="compositionally biased region" description="Basic and acidic residues" evidence="1">
    <location>
        <begin position="7"/>
        <end position="20"/>
    </location>
</feature>
<evidence type="ECO:0000256" key="1">
    <source>
        <dbReference type="SAM" id="MobiDB-lite"/>
    </source>
</evidence>
<dbReference type="GO" id="GO:0003899">
    <property type="term" value="F:DNA-directed RNA polymerase activity"/>
    <property type="evidence" value="ECO:0007669"/>
    <property type="project" value="InterPro"/>
</dbReference>
<dbReference type="EMBL" id="PKPP01010096">
    <property type="protein sequence ID" value="PWA46810.1"/>
    <property type="molecule type" value="Genomic_DNA"/>
</dbReference>
<dbReference type="AlphaFoldDB" id="A0A2U1LCS5"/>
<sequence>MKKQKLHAVERIVKGHDDSKPWPQPVKAQVGRRLIELLLQSAYIQPPALQSGGAMPPDIWPAFIHTFRPSVKEGQ</sequence>
<dbReference type="Gene3D" id="1.10.1320.10">
    <property type="entry name" value="DNA-directed RNA polymerase, N-terminal domain"/>
    <property type="match status" value="1"/>
</dbReference>
<evidence type="ECO:0000259" key="2">
    <source>
        <dbReference type="Pfam" id="PF14700"/>
    </source>
</evidence>
<organism evidence="3 4">
    <name type="scientific">Artemisia annua</name>
    <name type="common">Sweet wormwood</name>
    <dbReference type="NCBI Taxonomy" id="35608"/>
    <lineage>
        <taxon>Eukaryota</taxon>
        <taxon>Viridiplantae</taxon>
        <taxon>Streptophyta</taxon>
        <taxon>Embryophyta</taxon>
        <taxon>Tracheophyta</taxon>
        <taxon>Spermatophyta</taxon>
        <taxon>Magnoliopsida</taxon>
        <taxon>eudicotyledons</taxon>
        <taxon>Gunneridae</taxon>
        <taxon>Pentapetalae</taxon>
        <taxon>asterids</taxon>
        <taxon>campanulids</taxon>
        <taxon>Asterales</taxon>
        <taxon>Asteraceae</taxon>
        <taxon>Asteroideae</taxon>
        <taxon>Anthemideae</taxon>
        <taxon>Artemisiinae</taxon>
        <taxon>Artemisia</taxon>
    </lineage>
</organism>
<accession>A0A2U1LCS5</accession>
<gene>
    <name evidence="3" type="ORF">CTI12_AA505130</name>
</gene>
<evidence type="ECO:0000313" key="4">
    <source>
        <dbReference type="Proteomes" id="UP000245207"/>
    </source>
</evidence>
<keyword evidence="3" id="KW-0804">Transcription</keyword>
<dbReference type="STRING" id="35608.A0A2U1LCS5"/>
<name>A0A2U1LCS5_ARTAN</name>
<dbReference type="PANTHER" id="PTHR10102">
    <property type="entry name" value="DNA-DIRECTED RNA POLYMERASE, MITOCHONDRIAL"/>
    <property type="match status" value="1"/>
</dbReference>